<sequence length="414" mass="47642">MGNYRFRLSDMMPNAWFYKLKDMGRIRNHIINSHPVKKKQLNRTTSPQPSQPKQQQRQHQQPPFSHGRRSYYYTTDPFMADRLYNSPTNTKAFDNHIPDPEPPRKSSRRKAKRRTMRSSSKLVTSSVSAGCSCRATFDSVWTKSNSTPDYSSSPLESSPDPDFHESLLSEFCCSDHVVPTDPFHGLGSWSSSCCCRVNPSATDIIIDAKDKSFTRDFDKLDRFDSFAQLELSPILTKPAKFSDMIRDMKKKDATTEPAKFKRYSTKLEETKEHRSLSVKVVKHEHVKALKEQRISPPPRRQLPVSPGFKLRANSPRIASRKIQAYARKSVSSTPSSRPRRKSLSESFAVVKSSFDPQRDFRDSMVEMVVENNIRASKDLEELLACYLSLNSDEYHDLIVKVFEQIWFGLTDIRL</sequence>
<dbReference type="PROSITE" id="PS51754">
    <property type="entry name" value="OVATE"/>
    <property type="match status" value="1"/>
</dbReference>
<dbReference type="PANTHER" id="PTHR33057:SF128">
    <property type="entry name" value="TRANSCRIPTION REPRESSOR OFP3"/>
    <property type="match status" value="1"/>
</dbReference>
<dbReference type="NCBIfam" id="TIGR01568">
    <property type="entry name" value="A_thal_3678"/>
    <property type="match status" value="1"/>
</dbReference>
<dbReference type="Proteomes" id="UP000189703">
    <property type="component" value="Unplaced"/>
</dbReference>
<name>A0A1U7ZVQ2_NELNU</name>
<accession>A0A1U7ZVQ2</accession>
<dbReference type="Pfam" id="PF04844">
    <property type="entry name" value="Ovate"/>
    <property type="match status" value="1"/>
</dbReference>
<evidence type="ECO:0000256" key="2">
    <source>
        <dbReference type="ARBA" id="ARBA00022491"/>
    </source>
</evidence>
<evidence type="ECO:0000256" key="1">
    <source>
        <dbReference type="ARBA" id="ARBA00004123"/>
    </source>
</evidence>
<dbReference type="RefSeq" id="XP_010253122.1">
    <property type="nucleotide sequence ID" value="XM_010254820.2"/>
</dbReference>
<dbReference type="eggNOG" id="ENOG502RTS2">
    <property type="taxonomic scope" value="Eukaryota"/>
</dbReference>
<comment type="subcellular location">
    <subcellularLocation>
        <location evidence="1 6">Nucleus</location>
    </subcellularLocation>
</comment>
<dbReference type="OMA" id="YYYTTRD"/>
<evidence type="ECO:0000313" key="8">
    <source>
        <dbReference type="Proteomes" id="UP000189703"/>
    </source>
</evidence>
<dbReference type="GO" id="GO:0045892">
    <property type="term" value="P:negative regulation of DNA-templated transcription"/>
    <property type="evidence" value="ECO:0007669"/>
    <property type="project" value="UniProtKB-UniRule"/>
</dbReference>
<evidence type="ECO:0000256" key="5">
    <source>
        <dbReference type="ARBA" id="ARBA00023242"/>
    </source>
</evidence>
<dbReference type="GO" id="GO:0003677">
    <property type="term" value="F:DNA binding"/>
    <property type="evidence" value="ECO:0007669"/>
    <property type="project" value="InterPro"/>
</dbReference>
<dbReference type="OrthoDB" id="1928390at2759"/>
<keyword evidence="5 6" id="KW-0539">Nucleus</keyword>
<gene>
    <name evidence="9" type="primary">LOC104594515</name>
</gene>
<dbReference type="AlphaFoldDB" id="A0A1U7ZVQ2"/>
<dbReference type="InterPro" id="IPR038933">
    <property type="entry name" value="Ovate"/>
</dbReference>
<comment type="function">
    <text evidence="6">Transcriptional repressor that regulates multiple aspects of plant growth and development.</text>
</comment>
<proteinExistence type="predicted"/>
<dbReference type="FunCoup" id="A0A1U7ZVQ2">
    <property type="interactions" value="74"/>
</dbReference>
<dbReference type="KEGG" id="nnu:104594515"/>
<dbReference type="Pfam" id="PF13724">
    <property type="entry name" value="DNA_binding_2"/>
    <property type="match status" value="1"/>
</dbReference>
<feature type="region of interest" description="Disordered" evidence="7">
    <location>
        <begin position="32"/>
        <end position="71"/>
    </location>
</feature>
<evidence type="ECO:0000256" key="3">
    <source>
        <dbReference type="ARBA" id="ARBA00023015"/>
    </source>
</evidence>
<dbReference type="GO" id="GO:0005634">
    <property type="term" value="C:nucleus"/>
    <property type="evidence" value="ECO:0007669"/>
    <property type="project" value="UniProtKB-SubCell"/>
</dbReference>
<protein>
    <recommendedName>
        <fullName evidence="6">Transcription repressor</fullName>
    </recommendedName>
    <alternativeName>
        <fullName evidence="6">Ovate family protein</fullName>
    </alternativeName>
</protein>
<feature type="compositionally biased region" description="Low complexity" evidence="7">
    <location>
        <begin position="47"/>
        <end position="63"/>
    </location>
</feature>
<dbReference type="GeneID" id="104594515"/>
<dbReference type="PANTHER" id="PTHR33057">
    <property type="entry name" value="TRANSCRIPTION REPRESSOR OFP7-RELATED"/>
    <property type="match status" value="1"/>
</dbReference>
<keyword evidence="3 6" id="KW-0805">Transcription regulation</keyword>
<evidence type="ECO:0000256" key="7">
    <source>
        <dbReference type="SAM" id="MobiDB-lite"/>
    </source>
</evidence>
<evidence type="ECO:0000256" key="4">
    <source>
        <dbReference type="ARBA" id="ARBA00023163"/>
    </source>
</evidence>
<keyword evidence="8" id="KW-1185">Reference proteome</keyword>
<feature type="compositionally biased region" description="Low complexity" evidence="7">
    <location>
        <begin position="146"/>
        <end position="160"/>
    </location>
</feature>
<dbReference type="InterPro" id="IPR006458">
    <property type="entry name" value="Ovate_C"/>
</dbReference>
<evidence type="ECO:0000313" key="9">
    <source>
        <dbReference type="RefSeq" id="XP_010253122.1"/>
    </source>
</evidence>
<feature type="compositionally biased region" description="Basic residues" evidence="7">
    <location>
        <begin position="105"/>
        <end position="116"/>
    </location>
</feature>
<dbReference type="InterPro" id="IPR025830">
    <property type="entry name" value="DNA_bnd_dom_ovate"/>
</dbReference>
<keyword evidence="4 6" id="KW-0804">Transcription</keyword>
<feature type="region of interest" description="Disordered" evidence="7">
    <location>
        <begin position="84"/>
        <end position="123"/>
    </location>
</feature>
<feature type="compositionally biased region" description="Basic and acidic residues" evidence="7">
    <location>
        <begin position="93"/>
        <end position="104"/>
    </location>
</feature>
<feature type="region of interest" description="Disordered" evidence="7">
    <location>
        <begin position="142"/>
        <end position="161"/>
    </location>
</feature>
<organism evidence="8 9">
    <name type="scientific">Nelumbo nucifera</name>
    <name type="common">Sacred lotus</name>
    <dbReference type="NCBI Taxonomy" id="4432"/>
    <lineage>
        <taxon>Eukaryota</taxon>
        <taxon>Viridiplantae</taxon>
        <taxon>Streptophyta</taxon>
        <taxon>Embryophyta</taxon>
        <taxon>Tracheophyta</taxon>
        <taxon>Spermatophyta</taxon>
        <taxon>Magnoliopsida</taxon>
        <taxon>Proteales</taxon>
        <taxon>Nelumbonaceae</taxon>
        <taxon>Nelumbo</taxon>
    </lineage>
</organism>
<evidence type="ECO:0000256" key="6">
    <source>
        <dbReference type="RuleBase" id="RU367028"/>
    </source>
</evidence>
<reference evidence="9" key="1">
    <citation type="submission" date="2025-08" db="UniProtKB">
        <authorList>
            <consortium name="RefSeq"/>
        </authorList>
    </citation>
    <scope>IDENTIFICATION</scope>
</reference>
<keyword evidence="2 6" id="KW-0678">Repressor</keyword>